<dbReference type="Gene3D" id="2.170.130.10">
    <property type="entry name" value="TonB-dependent receptor, plug domain"/>
    <property type="match status" value="1"/>
</dbReference>
<name>A0AAJ5WWS4_9BACT</name>
<dbReference type="InterPro" id="IPR037066">
    <property type="entry name" value="Plug_dom_sf"/>
</dbReference>
<organism evidence="3 4">
    <name type="scientific">Candidatus Pseudobacter hemicellulosilyticus</name>
    <dbReference type="NCBI Taxonomy" id="3121375"/>
    <lineage>
        <taxon>Bacteria</taxon>
        <taxon>Pseudomonadati</taxon>
        <taxon>Bacteroidota</taxon>
        <taxon>Chitinophagia</taxon>
        <taxon>Chitinophagales</taxon>
        <taxon>Chitinophagaceae</taxon>
        <taxon>Pseudobacter</taxon>
    </lineage>
</organism>
<sequence>MRITAFLLLIGTLQVSASGLAQTLSLSEKNSPLEKVLTRIKNQTGYQFWIEASLLHSAKPISIEVKNAPLKEVLDRCFDDQPLSYQIVGKVIIVQDKPNAPPRTPETDPFELISGMVVDAKTGDPIAGASILVKGEKKGVSSNEKGEFSINARPGNTLVVSSVGYAPKEVVLGRSQRPLRISLEITDASMKDIVVTGMFTRKASSFTGATISFTREELLKVGSVNVLQSLRNLDPAFQVLDNIDLGSDPNTIPNIQLRGQTGLPDLRGEYTTDPNLPLFILDGFETTIQKVLDLDIYRVKSIQLLKDAASKAIYGSRAANGVVVIETMRPQSGKLRFSYNTNITLQAPDLSSYNLTNASEKLEAEVAAGIYSNASSGNSQYTLKQQYDEVLRLVQSGVNTDWLSKPLRNAWGQRHSIRMEGGDESFRYGVDLMYNDVAGVMKGSDRKTTTAAIDLTYRVKKLAFNNILTISSNRANNSPWGSFSQYAGMNPYLPYADEQGRIMKQVNSISRMQGGGGGLASEAVYNPAYNSTLHVTDYSRYLDVTNNFSLDWRMLPGLRLLANFSLTKQLNESHLFLPADHTMFTTSEFSGDNAARKGRYTKGDGHLDVYAGRLMLNYNKNIGLHYLAVNAGGDYSSNSTELISNTMEGFPNDRLDFLPLGLQYMQNSRPDGYESTVKDMSGILSANYSYDDRYLFDVSYRATQSSLYGKDNRWGQFWSTGIGWNIHREAFFSKSGVVDQLRLRATTGYTGSQNFNSTISKATYAYYLKNAYSSFGNGANLVGLANAALKWQRKRDVNFGADVSLFKRINLRFDYYISTTDGLVTDITLPPSAGFDTYKANLGKVENKGYDLRADVKVYSNDAKKSSLVLFVMASHNKNTIKQISNALKAWNSQQDAISSYNADTNKTAAVPRVRFAEGQSMNAIWAVRSAGIDPATGREVYIKQDGTVTYTWNANDQVVAGDLLPKISGNFGFNLLHAGWQVNASFRFQYGGQMYNSTLVSKVENADIYRNVDKRVLTDRWRKAGDVSFFKDVASTTTTQLSTRFVEDNNQLNFASLNITYDLDRFAKVRSWGFSRLRAGINMNELFVLSSVLVERGTAYPFARNYQFTLQASF</sequence>
<dbReference type="NCBIfam" id="TIGR04056">
    <property type="entry name" value="OMP_RagA_SusC"/>
    <property type="match status" value="1"/>
</dbReference>
<accession>A0AAJ5WWS4</accession>
<dbReference type="InterPro" id="IPR023997">
    <property type="entry name" value="TonB-dep_OMP_SusC/RagA_CS"/>
</dbReference>
<dbReference type="InterPro" id="IPR012910">
    <property type="entry name" value="Plug_dom"/>
</dbReference>
<dbReference type="NCBIfam" id="TIGR04057">
    <property type="entry name" value="SusC_RagA_signa"/>
    <property type="match status" value="1"/>
</dbReference>
<keyword evidence="1" id="KW-0732">Signal</keyword>
<dbReference type="Gene3D" id="2.60.40.1120">
    <property type="entry name" value="Carboxypeptidase-like, regulatory domain"/>
    <property type="match status" value="1"/>
</dbReference>
<feature type="chain" id="PRO_5042535512" evidence="1">
    <location>
        <begin position="18"/>
        <end position="1115"/>
    </location>
</feature>
<evidence type="ECO:0000256" key="1">
    <source>
        <dbReference type="SAM" id="SignalP"/>
    </source>
</evidence>
<feature type="domain" description="TonB-dependent receptor plug" evidence="2">
    <location>
        <begin position="205"/>
        <end position="322"/>
    </location>
</feature>
<dbReference type="Pfam" id="PF13715">
    <property type="entry name" value="CarbopepD_reg_2"/>
    <property type="match status" value="1"/>
</dbReference>
<dbReference type="Proteomes" id="UP001220610">
    <property type="component" value="Chromosome"/>
</dbReference>
<evidence type="ECO:0000313" key="4">
    <source>
        <dbReference type="Proteomes" id="UP001220610"/>
    </source>
</evidence>
<dbReference type="EMBL" id="CP119311">
    <property type="protein sequence ID" value="WEK37022.1"/>
    <property type="molecule type" value="Genomic_DNA"/>
</dbReference>
<protein>
    <submittedName>
        <fullName evidence="3">SusC/RagA family TonB-linked outer membrane protein</fullName>
    </submittedName>
</protein>
<gene>
    <name evidence="3" type="ORF">P0Y53_05865</name>
</gene>
<dbReference type="SUPFAM" id="SSF49464">
    <property type="entry name" value="Carboxypeptidase regulatory domain-like"/>
    <property type="match status" value="1"/>
</dbReference>
<reference evidence="3" key="1">
    <citation type="submission" date="2023-03" db="EMBL/GenBank/DDBJ databases">
        <title>Andean soil-derived lignocellulolytic bacterial consortium as a source of novel taxa and putative plastic-active enzymes.</title>
        <authorList>
            <person name="Diaz-Garcia L."/>
            <person name="Chuvochina M."/>
            <person name="Feuerriegel G."/>
            <person name="Bunk B."/>
            <person name="Sproer C."/>
            <person name="Streit W.R."/>
            <person name="Rodriguez L.M."/>
            <person name="Overmann J."/>
            <person name="Jimenez D.J."/>
        </authorList>
    </citation>
    <scope>NUCLEOTIDE SEQUENCE</scope>
    <source>
        <strain evidence="3">MAG 7</strain>
    </source>
</reference>
<proteinExistence type="predicted"/>
<dbReference type="AlphaFoldDB" id="A0AAJ5WWS4"/>
<dbReference type="Pfam" id="PF07715">
    <property type="entry name" value="Plug"/>
    <property type="match status" value="1"/>
</dbReference>
<dbReference type="InterPro" id="IPR008969">
    <property type="entry name" value="CarboxyPept-like_regulatory"/>
</dbReference>
<evidence type="ECO:0000313" key="3">
    <source>
        <dbReference type="EMBL" id="WEK37022.1"/>
    </source>
</evidence>
<evidence type="ECO:0000259" key="2">
    <source>
        <dbReference type="Pfam" id="PF07715"/>
    </source>
</evidence>
<feature type="signal peptide" evidence="1">
    <location>
        <begin position="1"/>
        <end position="17"/>
    </location>
</feature>
<dbReference type="SUPFAM" id="SSF56935">
    <property type="entry name" value="Porins"/>
    <property type="match status" value="1"/>
</dbReference>
<dbReference type="InterPro" id="IPR023996">
    <property type="entry name" value="TonB-dep_OMP_SusC/RagA"/>
</dbReference>